<evidence type="ECO:0000313" key="2">
    <source>
        <dbReference type="Proteomes" id="UP001139336"/>
    </source>
</evidence>
<proteinExistence type="predicted"/>
<comment type="caution">
    <text evidence="1">The sequence shown here is derived from an EMBL/GenBank/DDBJ whole genome shotgun (WGS) entry which is preliminary data.</text>
</comment>
<organism evidence="1 2">
    <name type="scientific">Corynebacterium uropygiale</name>
    <dbReference type="NCBI Taxonomy" id="1775911"/>
    <lineage>
        <taxon>Bacteria</taxon>
        <taxon>Bacillati</taxon>
        <taxon>Actinomycetota</taxon>
        <taxon>Actinomycetes</taxon>
        <taxon>Mycobacteriales</taxon>
        <taxon>Corynebacteriaceae</taxon>
        <taxon>Corynebacterium</taxon>
    </lineage>
</organism>
<reference evidence="1" key="1">
    <citation type="submission" date="2022-01" db="EMBL/GenBank/DDBJ databases">
        <title>Corynebacterium sp. nov isolated from isolated from the feces of the greater white-fronted geese (Anser albifrons) at Poyang Lake, PR China.</title>
        <authorList>
            <person name="Liu Q."/>
        </authorList>
    </citation>
    <scope>NUCLEOTIDE SEQUENCE</scope>
    <source>
        <strain evidence="1">JCM 32435</strain>
    </source>
</reference>
<dbReference type="SUPFAM" id="SSF48498">
    <property type="entry name" value="Tetracyclin repressor-like, C-terminal domain"/>
    <property type="match status" value="1"/>
</dbReference>
<sequence length="203" mass="22679">MDNFTLTGVAKDLGVSTPSLYRLIRSRSDLVDLCLHHLARQFPHKKPSVSEKEPDSPRWRALLWGYVDDFWDLMQQHPGLGISIATHPGAHAHAQPYIHALSQELIEAGFPGNPKQVDFVIDYIGDLVITTDIFITSMRAHYDNGDRGIDVARRRLSEQAQMTGQNTHIPATESWVARGGLDAKVTYLLNSIEAGIPLPEMED</sequence>
<dbReference type="EMBL" id="JAKGSI010000005">
    <property type="protein sequence ID" value="MCF4007577.1"/>
    <property type="molecule type" value="Genomic_DNA"/>
</dbReference>
<dbReference type="InterPro" id="IPR036271">
    <property type="entry name" value="Tet_transcr_reg_TetR-rel_C_sf"/>
</dbReference>
<protein>
    <submittedName>
        <fullName evidence="1">TetR/AcrR family transcriptional regulator</fullName>
    </submittedName>
</protein>
<dbReference type="InterPro" id="IPR009057">
    <property type="entry name" value="Homeodomain-like_sf"/>
</dbReference>
<dbReference type="RefSeq" id="WP_236119725.1">
    <property type="nucleotide sequence ID" value="NZ_JAKGSI010000005.1"/>
</dbReference>
<accession>A0A9X1QSI2</accession>
<dbReference type="Gene3D" id="1.10.357.10">
    <property type="entry name" value="Tetracycline Repressor, domain 2"/>
    <property type="match status" value="1"/>
</dbReference>
<dbReference type="SUPFAM" id="SSF46689">
    <property type="entry name" value="Homeodomain-like"/>
    <property type="match status" value="1"/>
</dbReference>
<keyword evidence="2" id="KW-1185">Reference proteome</keyword>
<evidence type="ECO:0000313" key="1">
    <source>
        <dbReference type="EMBL" id="MCF4007577.1"/>
    </source>
</evidence>
<dbReference type="Proteomes" id="UP001139336">
    <property type="component" value="Unassembled WGS sequence"/>
</dbReference>
<name>A0A9X1QSI2_9CORY</name>
<dbReference type="AlphaFoldDB" id="A0A9X1QSI2"/>
<gene>
    <name evidence="1" type="ORF">L1O03_10415</name>
</gene>